<evidence type="ECO:0008006" key="3">
    <source>
        <dbReference type="Google" id="ProtNLM"/>
    </source>
</evidence>
<proteinExistence type="predicted"/>
<reference evidence="1 2" key="1">
    <citation type="submission" date="2020-08" db="EMBL/GenBank/DDBJ databases">
        <title>Genome public.</title>
        <authorList>
            <person name="Liu C."/>
            <person name="Sun Q."/>
        </authorList>
    </citation>
    <scope>NUCLEOTIDE SEQUENCE [LARGE SCALE GENOMIC DNA]</scope>
    <source>
        <strain evidence="1 2">BX3</strain>
    </source>
</reference>
<keyword evidence="2" id="KW-1185">Reference proteome</keyword>
<name>A0ABR7MS42_9FIRM</name>
<dbReference type="InterPro" id="IPR047589">
    <property type="entry name" value="DUF11_rpt"/>
</dbReference>
<dbReference type="EMBL" id="JACRSW010000009">
    <property type="protein sequence ID" value="MBC8556620.1"/>
    <property type="molecule type" value="Genomic_DNA"/>
</dbReference>
<gene>
    <name evidence="1" type="ORF">H8700_02695</name>
</gene>
<dbReference type="NCBIfam" id="TIGR01451">
    <property type="entry name" value="B_ant_repeat"/>
    <property type="match status" value="1"/>
</dbReference>
<accession>A0ABR7MS42</accession>
<evidence type="ECO:0000313" key="2">
    <source>
        <dbReference type="Proteomes" id="UP000637513"/>
    </source>
</evidence>
<protein>
    <recommendedName>
        <fullName evidence="3">DUF11 domain-containing protein</fullName>
    </recommendedName>
</protein>
<dbReference type="Proteomes" id="UP000637513">
    <property type="component" value="Unassembled WGS sequence"/>
</dbReference>
<sequence length="283" mass="29713">MARFTNQAQLRYGNAVTNSNIAVGEILEVLSAKKTAMQPTYGQNDTITYLITLVNAGNTAFTDLTIKDDLGTYEFNTTTLTPLTYVADTIHYYINGTLQPAPTVTAGPPLTITGISIPANGNVTIVYEVTTNQFAPLAPESSINNTAVISGGGITPITVNESVLADSSPLLNITKSVSPVPVAENGQLTYTFLIQNSGSAPALAGSNAVITDTFDPVLSNISVTFNDTAWKETTNYTYDETTGLFATLAGEITVPAASYTQDPVTGAWLVNPGVSTLVITGTI</sequence>
<evidence type="ECO:0000313" key="1">
    <source>
        <dbReference type="EMBL" id="MBC8556620.1"/>
    </source>
</evidence>
<comment type="caution">
    <text evidence="1">The sequence shown here is derived from an EMBL/GenBank/DDBJ whole genome shotgun (WGS) entry which is preliminary data.</text>
</comment>
<organism evidence="1 2">
    <name type="scientific">Jutongia hominis</name>
    <dbReference type="NCBI Taxonomy" id="2763664"/>
    <lineage>
        <taxon>Bacteria</taxon>
        <taxon>Bacillati</taxon>
        <taxon>Bacillota</taxon>
        <taxon>Clostridia</taxon>
        <taxon>Lachnospirales</taxon>
        <taxon>Lachnospiraceae</taxon>
        <taxon>Jutongia</taxon>
    </lineage>
</organism>
<dbReference type="RefSeq" id="WP_249302891.1">
    <property type="nucleotide sequence ID" value="NZ_JACRSW010000009.1"/>
</dbReference>